<dbReference type="PANTHER" id="PTHR42939:SF1">
    <property type="entry name" value="ABC TRANSPORTER ATP-BINDING PROTEIN ALBC-RELATED"/>
    <property type="match status" value="1"/>
</dbReference>
<evidence type="ECO:0000256" key="2">
    <source>
        <dbReference type="ARBA" id="ARBA00022741"/>
    </source>
</evidence>
<protein>
    <submittedName>
        <fullName evidence="5">ABC-2 type transport system ATP-binding protein</fullName>
    </submittedName>
</protein>
<dbReference type="SUPFAM" id="SSF52540">
    <property type="entry name" value="P-loop containing nucleoside triphosphate hydrolases"/>
    <property type="match status" value="1"/>
</dbReference>
<accession>A0A1M5QDU7</accession>
<dbReference type="RefSeq" id="WP_073335762.1">
    <property type="nucleotide sequence ID" value="NZ_FQXM01000002.1"/>
</dbReference>
<keyword evidence="3 5" id="KW-0067">ATP-binding</keyword>
<keyword evidence="1" id="KW-0813">Transport</keyword>
<dbReference type="CDD" id="cd03230">
    <property type="entry name" value="ABC_DR_subfamily_A"/>
    <property type="match status" value="1"/>
</dbReference>
<dbReference type="PANTHER" id="PTHR42939">
    <property type="entry name" value="ABC TRANSPORTER ATP-BINDING PROTEIN ALBC-RELATED"/>
    <property type="match status" value="1"/>
</dbReference>
<sequence length="295" mass="33410">MIKVSKVYKSIEDNNILKNIDFSLEKGSIFGLIGPNGAGKTTLIKCLTGIYEADKGSITIMDEPIYNNKYLKEKIAYVPDSCTFFEFNKIKDVIKFYKLTYKNFDMNKFNRINKVFNIPLNSSVKKLSKGMNMRFSILLALCINPEVVILDEPLSGIDPIVKSQILKLLIEEVSERETTVIISSHNLSQLEKICDTIAVMNNGEIKHFSSLDEMKENFRKLQLVFKDSSLVKIENLPGIVSFNNIGRVHTFVTSKYDDFKKALTGIELVLCEEIDLSLEDIFIHSLGGDGIEEIL</sequence>
<dbReference type="EMBL" id="FQXM01000002">
    <property type="protein sequence ID" value="SHH12364.1"/>
    <property type="molecule type" value="Genomic_DNA"/>
</dbReference>
<gene>
    <name evidence="5" type="ORF">SAMN02745207_00035</name>
</gene>
<reference evidence="5 6" key="1">
    <citation type="submission" date="2016-11" db="EMBL/GenBank/DDBJ databases">
        <authorList>
            <person name="Jaros S."/>
            <person name="Januszkiewicz K."/>
            <person name="Wedrychowicz H."/>
        </authorList>
    </citation>
    <scope>NUCLEOTIDE SEQUENCE [LARGE SCALE GENOMIC DNA]</scope>
    <source>
        <strain evidence="5 6">DSM 8605</strain>
    </source>
</reference>
<dbReference type="InterPro" id="IPR027417">
    <property type="entry name" value="P-loop_NTPase"/>
</dbReference>
<feature type="domain" description="ABC transporter" evidence="4">
    <location>
        <begin position="2"/>
        <end position="227"/>
    </location>
</feature>
<dbReference type="GO" id="GO:0016887">
    <property type="term" value="F:ATP hydrolysis activity"/>
    <property type="evidence" value="ECO:0007669"/>
    <property type="project" value="InterPro"/>
</dbReference>
<keyword evidence="2" id="KW-0547">Nucleotide-binding</keyword>
<dbReference type="Proteomes" id="UP000184447">
    <property type="component" value="Unassembled WGS sequence"/>
</dbReference>
<dbReference type="PROSITE" id="PS50893">
    <property type="entry name" value="ABC_TRANSPORTER_2"/>
    <property type="match status" value="1"/>
</dbReference>
<dbReference type="Gene3D" id="3.40.50.300">
    <property type="entry name" value="P-loop containing nucleotide triphosphate hydrolases"/>
    <property type="match status" value="1"/>
</dbReference>
<dbReference type="Pfam" id="PF00005">
    <property type="entry name" value="ABC_tran"/>
    <property type="match status" value="1"/>
</dbReference>
<dbReference type="InterPro" id="IPR051782">
    <property type="entry name" value="ABC_Transporter_VariousFunc"/>
</dbReference>
<dbReference type="STRING" id="1121316.SAMN02745207_00035"/>
<dbReference type="InterPro" id="IPR003593">
    <property type="entry name" value="AAA+_ATPase"/>
</dbReference>
<keyword evidence="6" id="KW-1185">Reference proteome</keyword>
<name>A0A1M5QDU7_9CLOT</name>
<dbReference type="SMART" id="SM00382">
    <property type="entry name" value="AAA"/>
    <property type="match status" value="1"/>
</dbReference>
<dbReference type="InterPro" id="IPR003439">
    <property type="entry name" value="ABC_transporter-like_ATP-bd"/>
</dbReference>
<evidence type="ECO:0000256" key="1">
    <source>
        <dbReference type="ARBA" id="ARBA00022448"/>
    </source>
</evidence>
<evidence type="ECO:0000259" key="4">
    <source>
        <dbReference type="PROSITE" id="PS50893"/>
    </source>
</evidence>
<dbReference type="AlphaFoldDB" id="A0A1M5QDU7"/>
<organism evidence="5 6">
    <name type="scientific">Clostridium grantii DSM 8605</name>
    <dbReference type="NCBI Taxonomy" id="1121316"/>
    <lineage>
        <taxon>Bacteria</taxon>
        <taxon>Bacillati</taxon>
        <taxon>Bacillota</taxon>
        <taxon>Clostridia</taxon>
        <taxon>Eubacteriales</taxon>
        <taxon>Clostridiaceae</taxon>
        <taxon>Clostridium</taxon>
    </lineage>
</organism>
<evidence type="ECO:0000256" key="3">
    <source>
        <dbReference type="ARBA" id="ARBA00022840"/>
    </source>
</evidence>
<dbReference type="GO" id="GO:0005524">
    <property type="term" value="F:ATP binding"/>
    <property type="evidence" value="ECO:0007669"/>
    <property type="project" value="UniProtKB-KW"/>
</dbReference>
<dbReference type="OrthoDB" id="9804819at2"/>
<proteinExistence type="predicted"/>
<evidence type="ECO:0000313" key="6">
    <source>
        <dbReference type="Proteomes" id="UP000184447"/>
    </source>
</evidence>
<evidence type="ECO:0000313" key="5">
    <source>
        <dbReference type="EMBL" id="SHH12364.1"/>
    </source>
</evidence>